<dbReference type="OrthoDB" id="10261837at2759"/>
<evidence type="ECO:0000256" key="4">
    <source>
        <dbReference type="ARBA" id="ARBA00012650"/>
    </source>
</evidence>
<comment type="similarity">
    <text evidence="3">Belongs to the glycosyltransferase 28 family.</text>
</comment>
<keyword evidence="15" id="KW-1207">Sterol metabolism</keyword>
<evidence type="ECO:0000256" key="12">
    <source>
        <dbReference type="ARBA" id="ARBA00023011"/>
    </source>
</evidence>
<keyword evidence="9" id="KW-0808">Transferase</keyword>
<evidence type="ECO:0000256" key="19">
    <source>
        <dbReference type="ARBA" id="ARBA00049453"/>
    </source>
</evidence>
<keyword evidence="23" id="KW-1185">Reference proteome</keyword>
<keyword evidence="14" id="KW-0472">Membrane</keyword>
<sequence length="1445" mass="159514">MSADPVGNAVVQGVEGPPDYDPPAAAPSRTSSEAHTSPTESKSGIVRRAMEKTADKLHRSKSAVARNALSQSQPSIPAGSQRRPFTRSKKGKERLSAEGEDETITAQSQQLSPVSRPSGSRRKSGQSNPQPTDDESPFITPRSPPFGPSRSLLSIFRGDGSMRAGTQTLIQALQALPWGDDQDGEDDVHHDVTPTEPDSDEDDSFAGRMASSIHTIYRPLARSRREKISATRSKPEMLSPVSDAEDEPTPDEPVMSEEDLEDDFEQTEDRHAADPKQSMHSPPMTLSPLPELDSLDLTTKSHPSRSGSMATVKLQRRARLAEKLREVFDVPGIQEVIAEMPCWLLRSILLQGYMYLTDSYLCFFAHMPSREDQVLKSGWLSKRATRTKRWIKHWFILKNDVLSWYQSSSDPYFPHGVVDLRYAITCEPSGERDIRVRTNQKTIKLSADSVPSRDEWVKAIRKVMFKAQNSGDSVKIAIPYSAIVDVEKSSAMDFSETIEVKAVDKNDAYSIDSYFFAYFHDLPAALEQIRDAVRAYRSAPGSSSPPPVIDTTVPRTPPAAYQSSQAPSSPPPASQVHKSSLPSTFRFTSLLRPLQDSLPLMRGYSAPGYTAPQSPEAEEYTHVSRKTGSTFVPVTTPPAPIRPPSLSGPRSPSLTPTPSNIGHDHTYPPSTSGSFVSGLSASPTSSKESSAWGVPSWIRSGSKKLLSTASFPVSLTGLRPTVEHSASAPPTTSPGVSEVITSQSQGQSHHMSFSMSRSSGEFGYFSVLEVPESTVDEETVEKFRTSFAFDEKEKLLGCFQGYVFRLLPVYGRLYISSSFFTFRSSGPLTSRTTMILPIRDILSTQPAKAFRFGHFGLVVIVRGHEELFFEFSDELRRAAFVRLLEKQIEDVRHRVGAGEVVQPTTGAREALILEEFGPRTPVLTDAELVHDPESLDSSLPAVMFTSTSSTFLTFKPKKPLHFTFLTIGSRGDVQPYIALAKGLMADGHRTRIATHGEFKEWIESHGIEFGYVGGDPAELMRICVENGTFTVAFLKEGVQKFRGWIDDLLKTSWEACQGTDVLVESPSAMGGIHIAEALRIPYFRAFTMTWSRTRAYPHAFAVPERKMGGNYNYMTYVLFDQVFWRGTAGQINRWRRNTLGLPGTSLDKMEPHKVPFLYNFSPVVVPPPLDWPEWIRITGYWFLDDANVSSQKWVPPPDLLEFIAEAHKEDKKIVYIGFGSIVVSDPKAMTRSVVDAIVQSGVYAILSKGWSDRLVKNAGDANEVQEPFPKQIYSVSSIPHDWLFKRVDAACHHGGAGTTGASLRAGIPTIIKPFFGDQFFWADRVEALGVGSAVRKLTVQSLTDALLAATTDQKQIQRAKELGEQICAENGVATAIEALYRDLEYARSLVKGRPHEDDSAEHSTIRARPTHSRNNSSPGHNSNHSSASSAHGAISDWSVISDQED</sequence>
<feature type="compositionally biased region" description="Polar residues" evidence="20">
    <location>
        <begin position="28"/>
        <end position="42"/>
    </location>
</feature>
<dbReference type="CDD" id="cd13216">
    <property type="entry name" value="PH-GRAM2_AGT26"/>
    <property type="match status" value="1"/>
</dbReference>
<feature type="compositionally biased region" description="Basic and acidic residues" evidence="20">
    <location>
        <begin position="48"/>
        <end position="57"/>
    </location>
</feature>
<feature type="compositionally biased region" description="Low complexity" evidence="20">
    <location>
        <begin position="558"/>
        <end position="567"/>
    </location>
</feature>
<evidence type="ECO:0000256" key="10">
    <source>
        <dbReference type="ARBA" id="ARBA00022737"/>
    </source>
</evidence>
<accession>A0A9P3G3U5</accession>
<dbReference type="GO" id="GO:0005737">
    <property type="term" value="C:cytoplasm"/>
    <property type="evidence" value="ECO:0007669"/>
    <property type="project" value="UniProtKB-SubCell"/>
</dbReference>
<comment type="caution">
    <text evidence="22">The sequence shown here is derived from an EMBL/GenBank/DDBJ whole genome shotgun (WGS) entry which is preliminary data.</text>
</comment>
<feature type="domain" description="PH" evidence="21">
    <location>
        <begin position="373"/>
        <end position="465"/>
    </location>
</feature>
<feature type="compositionally biased region" description="Low complexity" evidence="20">
    <location>
        <begin position="644"/>
        <end position="659"/>
    </location>
</feature>
<dbReference type="FunFam" id="3.40.50.2000:FF:000009">
    <property type="entry name" value="Sterol 3-beta-glucosyltransferase UGT80A2"/>
    <property type="match status" value="1"/>
</dbReference>
<dbReference type="Pfam" id="PF02893">
    <property type="entry name" value="GRAM"/>
    <property type="match status" value="1"/>
</dbReference>
<dbReference type="CDD" id="cd03784">
    <property type="entry name" value="GT1_Gtf-like"/>
    <property type="match status" value="1"/>
</dbReference>
<keyword evidence="10" id="KW-0677">Repeat</keyword>
<dbReference type="Gene3D" id="3.40.50.2000">
    <property type="entry name" value="Glycogen Phosphorylase B"/>
    <property type="match status" value="2"/>
</dbReference>
<evidence type="ECO:0000256" key="15">
    <source>
        <dbReference type="ARBA" id="ARBA00023166"/>
    </source>
</evidence>
<keyword evidence="8" id="KW-0328">Glycosyltransferase</keyword>
<dbReference type="SMART" id="SM00233">
    <property type="entry name" value="PH"/>
    <property type="match status" value="1"/>
</dbReference>
<dbReference type="Proteomes" id="UP000703269">
    <property type="component" value="Unassembled WGS sequence"/>
</dbReference>
<comment type="catalytic activity">
    <reaction evidence="19">
        <text>a sterol + UDP-alpha-D-glucose = a sterol 3-beta-D-glucoside + UDP + H(+)</text>
        <dbReference type="Rhea" id="RHEA:22724"/>
        <dbReference type="ChEBI" id="CHEBI:15378"/>
        <dbReference type="ChEBI" id="CHEBI:15889"/>
        <dbReference type="ChEBI" id="CHEBI:37424"/>
        <dbReference type="ChEBI" id="CHEBI:58223"/>
        <dbReference type="ChEBI" id="CHEBI:58885"/>
        <dbReference type="EC" id="2.4.1.173"/>
    </reaction>
    <physiologicalReaction direction="left-to-right" evidence="19">
        <dbReference type="Rhea" id="RHEA:22725"/>
    </physiologicalReaction>
</comment>
<keyword evidence="11" id="KW-0752">Steroid biosynthesis</keyword>
<evidence type="ECO:0000256" key="20">
    <source>
        <dbReference type="SAM" id="MobiDB-lite"/>
    </source>
</evidence>
<dbReference type="InterPro" id="IPR004276">
    <property type="entry name" value="GlycoTrans_28_N"/>
</dbReference>
<dbReference type="Pfam" id="PF00169">
    <property type="entry name" value="PH"/>
    <property type="match status" value="1"/>
</dbReference>
<feature type="region of interest" description="Disordered" evidence="20">
    <location>
        <begin position="1391"/>
        <end position="1445"/>
    </location>
</feature>
<dbReference type="Pfam" id="PF03033">
    <property type="entry name" value="Glyco_transf_28"/>
    <property type="match status" value="1"/>
</dbReference>
<evidence type="ECO:0000256" key="13">
    <source>
        <dbReference type="ARBA" id="ARBA00023098"/>
    </source>
</evidence>
<evidence type="ECO:0000256" key="8">
    <source>
        <dbReference type="ARBA" id="ARBA00022676"/>
    </source>
</evidence>
<evidence type="ECO:0000256" key="11">
    <source>
        <dbReference type="ARBA" id="ARBA00022955"/>
    </source>
</evidence>
<keyword evidence="16" id="KW-0753">Steroid metabolism</keyword>
<dbReference type="EMBL" id="BPQB01000007">
    <property type="protein sequence ID" value="GJE87721.1"/>
    <property type="molecule type" value="Genomic_DNA"/>
</dbReference>
<reference evidence="22 23" key="1">
    <citation type="submission" date="2021-08" db="EMBL/GenBank/DDBJ databases">
        <title>Draft Genome Sequence of Phanerochaete sordida strain YK-624.</title>
        <authorList>
            <person name="Mori T."/>
            <person name="Dohra H."/>
            <person name="Suzuki T."/>
            <person name="Kawagishi H."/>
            <person name="Hirai H."/>
        </authorList>
    </citation>
    <scope>NUCLEOTIDE SEQUENCE [LARGE SCALE GENOMIC DNA]</scope>
    <source>
        <strain evidence="22 23">YK-624</strain>
    </source>
</reference>
<evidence type="ECO:0000256" key="5">
    <source>
        <dbReference type="ARBA" id="ARBA00017894"/>
    </source>
</evidence>
<evidence type="ECO:0000256" key="16">
    <source>
        <dbReference type="ARBA" id="ARBA00023221"/>
    </source>
</evidence>
<feature type="compositionally biased region" description="Polar residues" evidence="20">
    <location>
        <begin position="728"/>
        <end position="747"/>
    </location>
</feature>
<dbReference type="SUPFAM" id="SSF53756">
    <property type="entry name" value="UDP-Glycosyltransferase/glycogen phosphorylase"/>
    <property type="match status" value="1"/>
</dbReference>
<name>A0A9P3G3U5_9APHY</name>
<evidence type="ECO:0000256" key="18">
    <source>
        <dbReference type="ARBA" id="ARBA00047886"/>
    </source>
</evidence>
<dbReference type="InterPro" id="IPR010610">
    <property type="entry name" value="EryCIII-like_C"/>
</dbReference>
<feature type="compositionally biased region" description="Polar residues" evidence="20">
    <location>
        <begin position="668"/>
        <end position="679"/>
    </location>
</feature>
<evidence type="ECO:0000313" key="23">
    <source>
        <dbReference type="Proteomes" id="UP000703269"/>
    </source>
</evidence>
<evidence type="ECO:0000256" key="7">
    <source>
        <dbReference type="ARBA" id="ARBA00022516"/>
    </source>
</evidence>
<dbReference type="EC" id="2.4.1.173" evidence="4"/>
<feature type="compositionally biased region" description="Low complexity" evidence="20">
    <location>
        <begin position="286"/>
        <end position="298"/>
    </location>
</feature>
<keyword evidence="7" id="KW-0444">Lipid biosynthesis</keyword>
<keyword evidence="6" id="KW-0963">Cytoplasm</keyword>
<evidence type="ECO:0000256" key="14">
    <source>
        <dbReference type="ARBA" id="ARBA00023136"/>
    </source>
</evidence>
<dbReference type="GO" id="GO:0016906">
    <property type="term" value="F:sterol 3-beta-glucosyltransferase activity"/>
    <property type="evidence" value="ECO:0007669"/>
    <property type="project" value="UniProtKB-EC"/>
</dbReference>
<evidence type="ECO:0000256" key="6">
    <source>
        <dbReference type="ARBA" id="ARBA00022490"/>
    </source>
</evidence>
<dbReference type="InterPro" id="IPR048066">
    <property type="entry name" value="ATG26_PH_GRAM1"/>
</dbReference>
<gene>
    <name evidence="22" type="ORF">PsYK624_038040</name>
</gene>
<dbReference type="PANTHER" id="PTHR48050">
    <property type="entry name" value="STEROL 3-BETA-GLUCOSYLTRANSFERASE"/>
    <property type="match status" value="1"/>
</dbReference>
<dbReference type="CDD" id="cd13215">
    <property type="entry name" value="PH-GRAM1_AGT26"/>
    <property type="match status" value="1"/>
</dbReference>
<evidence type="ECO:0000256" key="2">
    <source>
        <dbReference type="ARBA" id="ARBA00004496"/>
    </source>
</evidence>
<dbReference type="PANTHER" id="PTHR48050:SF25">
    <property type="entry name" value="STEROL 3-BETA-GLUCOSYLTRANSFERASE"/>
    <property type="match status" value="1"/>
</dbReference>
<organism evidence="22 23">
    <name type="scientific">Phanerochaete sordida</name>
    <dbReference type="NCBI Taxonomy" id="48140"/>
    <lineage>
        <taxon>Eukaryota</taxon>
        <taxon>Fungi</taxon>
        <taxon>Dikarya</taxon>
        <taxon>Basidiomycota</taxon>
        <taxon>Agaricomycotina</taxon>
        <taxon>Agaricomycetes</taxon>
        <taxon>Polyporales</taxon>
        <taxon>Phanerochaetaceae</taxon>
        <taxon>Phanerochaete</taxon>
    </lineage>
</organism>
<evidence type="ECO:0000259" key="21">
    <source>
        <dbReference type="PROSITE" id="PS50003"/>
    </source>
</evidence>
<dbReference type="GO" id="GO:0005975">
    <property type="term" value="P:carbohydrate metabolic process"/>
    <property type="evidence" value="ECO:0007669"/>
    <property type="project" value="InterPro"/>
</dbReference>
<dbReference type="FunFam" id="3.40.50.2000:FF:000029">
    <property type="entry name" value="Sterol 3-beta-glucosyltransferase"/>
    <property type="match status" value="1"/>
</dbReference>
<dbReference type="InterPro" id="IPR011993">
    <property type="entry name" value="PH-like_dom_sf"/>
</dbReference>
<feature type="region of interest" description="Disordered" evidence="20">
    <location>
        <begin position="173"/>
        <end position="310"/>
    </location>
</feature>
<dbReference type="InterPro" id="IPR002213">
    <property type="entry name" value="UDP_glucos_trans"/>
</dbReference>
<feature type="compositionally biased region" description="Basic and acidic residues" evidence="20">
    <location>
        <begin position="226"/>
        <end position="235"/>
    </location>
</feature>
<dbReference type="InterPro" id="IPR001849">
    <property type="entry name" value="PH_domain"/>
</dbReference>
<feature type="compositionally biased region" description="Low complexity" evidence="20">
    <location>
        <begin position="1412"/>
        <end position="1435"/>
    </location>
</feature>
<evidence type="ECO:0000256" key="9">
    <source>
        <dbReference type="ARBA" id="ARBA00022679"/>
    </source>
</evidence>
<dbReference type="FunFam" id="2.30.29.30:FF:000391">
    <property type="entry name" value="Sterol 3-beta-glucosyltransferase"/>
    <property type="match status" value="1"/>
</dbReference>
<feature type="compositionally biased region" description="Basic and acidic residues" evidence="20">
    <location>
        <begin position="1393"/>
        <end position="1404"/>
    </location>
</feature>
<dbReference type="GO" id="GO:0016126">
    <property type="term" value="P:sterol biosynthetic process"/>
    <property type="evidence" value="ECO:0007669"/>
    <property type="project" value="UniProtKB-KW"/>
</dbReference>
<dbReference type="FunFam" id="2.30.29.30:FF:000303">
    <property type="entry name" value="Sterol 3-beta-glucosyltransferase"/>
    <property type="match status" value="1"/>
</dbReference>
<evidence type="ECO:0000313" key="22">
    <source>
        <dbReference type="EMBL" id="GJE87721.1"/>
    </source>
</evidence>
<proteinExistence type="inferred from homology"/>
<feature type="compositionally biased region" description="Polar residues" evidence="20">
    <location>
        <begin position="104"/>
        <end position="118"/>
    </location>
</feature>
<feature type="compositionally biased region" description="Polar residues" evidence="20">
    <location>
        <begin position="300"/>
        <end position="309"/>
    </location>
</feature>
<evidence type="ECO:0000256" key="17">
    <source>
        <dbReference type="ARBA" id="ARBA00029843"/>
    </source>
</evidence>
<comment type="subcellular location">
    <subcellularLocation>
        <location evidence="2">Cytoplasm</location>
    </subcellularLocation>
    <subcellularLocation>
        <location evidence="1">Membrane</location>
        <topology evidence="1">Peripheral membrane protein</topology>
    </subcellularLocation>
</comment>
<feature type="compositionally biased region" description="Acidic residues" evidence="20">
    <location>
        <begin position="243"/>
        <end position="266"/>
    </location>
</feature>
<dbReference type="InterPro" id="IPR048065">
    <property type="entry name" value="ATG26_PH_GRAM2"/>
</dbReference>
<comment type="catalytic activity">
    <reaction evidence="18">
        <text>ergosterol + UDP-alpha-D-glucose = ergosteryl 3-beta-D-glucoside + UDP + H(+)</text>
        <dbReference type="Rhea" id="RHEA:61836"/>
        <dbReference type="ChEBI" id="CHEBI:15378"/>
        <dbReference type="ChEBI" id="CHEBI:16933"/>
        <dbReference type="ChEBI" id="CHEBI:52973"/>
        <dbReference type="ChEBI" id="CHEBI:58223"/>
        <dbReference type="ChEBI" id="CHEBI:58885"/>
    </reaction>
    <physiologicalReaction direction="left-to-right" evidence="18">
        <dbReference type="Rhea" id="RHEA:61837"/>
    </physiologicalReaction>
</comment>
<dbReference type="SUPFAM" id="SSF50729">
    <property type="entry name" value="PH domain-like"/>
    <property type="match status" value="1"/>
</dbReference>
<dbReference type="InterPro" id="IPR050426">
    <property type="entry name" value="Glycosyltransferase_28"/>
</dbReference>
<feature type="compositionally biased region" description="Low complexity" evidence="20">
    <location>
        <begin position="680"/>
        <end position="690"/>
    </location>
</feature>
<dbReference type="Gene3D" id="2.30.29.30">
    <property type="entry name" value="Pleckstrin-homology domain (PH domain)/Phosphotyrosine-binding domain (PTB)"/>
    <property type="match status" value="2"/>
</dbReference>
<keyword evidence="12" id="KW-0756">Sterol biosynthesis</keyword>
<evidence type="ECO:0000256" key="1">
    <source>
        <dbReference type="ARBA" id="ARBA00004170"/>
    </source>
</evidence>
<feature type="region of interest" description="Disordered" evidence="20">
    <location>
        <begin position="721"/>
        <end position="752"/>
    </location>
</feature>
<feature type="region of interest" description="Disordered" evidence="20">
    <location>
        <begin position="537"/>
        <end position="579"/>
    </location>
</feature>
<dbReference type="InterPro" id="IPR004182">
    <property type="entry name" value="GRAM"/>
</dbReference>
<evidence type="ECO:0000256" key="3">
    <source>
        <dbReference type="ARBA" id="ARBA00006962"/>
    </source>
</evidence>
<dbReference type="Pfam" id="PF06722">
    <property type="entry name" value="EryCIII-like_C"/>
    <property type="match status" value="1"/>
</dbReference>
<protein>
    <recommendedName>
        <fullName evidence="5">Sterol 3-beta-glucosyltransferase</fullName>
        <ecNumber evidence="4">2.4.1.173</ecNumber>
    </recommendedName>
    <alternativeName>
        <fullName evidence="17">Autophagy-related protein 26</fullName>
    </alternativeName>
</protein>
<keyword evidence="13" id="KW-0443">Lipid metabolism</keyword>
<feature type="region of interest" description="Disordered" evidence="20">
    <location>
        <begin position="1"/>
        <end position="159"/>
    </location>
</feature>
<dbReference type="SMART" id="SM00568">
    <property type="entry name" value="GRAM"/>
    <property type="match status" value="2"/>
</dbReference>
<dbReference type="GO" id="GO:0016020">
    <property type="term" value="C:membrane"/>
    <property type="evidence" value="ECO:0007669"/>
    <property type="project" value="UniProtKB-SubCell"/>
</dbReference>
<dbReference type="PROSITE" id="PS50003">
    <property type="entry name" value="PH_DOMAIN"/>
    <property type="match status" value="1"/>
</dbReference>
<feature type="region of interest" description="Disordered" evidence="20">
    <location>
        <begin position="605"/>
        <end position="693"/>
    </location>
</feature>